<dbReference type="GO" id="GO:0003700">
    <property type="term" value="F:DNA-binding transcription factor activity"/>
    <property type="evidence" value="ECO:0007669"/>
    <property type="project" value="InterPro"/>
</dbReference>
<evidence type="ECO:0000256" key="4">
    <source>
        <dbReference type="SAM" id="MobiDB-lite"/>
    </source>
</evidence>
<dbReference type="InterPro" id="IPR013096">
    <property type="entry name" value="Cupin_2"/>
</dbReference>
<evidence type="ECO:0000313" key="6">
    <source>
        <dbReference type="EMBL" id="HIW80461.1"/>
    </source>
</evidence>
<keyword evidence="2" id="KW-0238">DNA-binding</keyword>
<name>A0A9D1UBF4_9FIRM</name>
<dbReference type="GO" id="GO:0043565">
    <property type="term" value="F:sequence-specific DNA binding"/>
    <property type="evidence" value="ECO:0007669"/>
    <property type="project" value="InterPro"/>
</dbReference>
<proteinExistence type="predicted"/>
<reference evidence="6" key="2">
    <citation type="submission" date="2021-04" db="EMBL/GenBank/DDBJ databases">
        <authorList>
            <person name="Gilroy R."/>
        </authorList>
    </citation>
    <scope>NUCLEOTIDE SEQUENCE</scope>
    <source>
        <strain evidence="6">CHK195-6426</strain>
    </source>
</reference>
<dbReference type="PANTHER" id="PTHR43280">
    <property type="entry name" value="ARAC-FAMILY TRANSCRIPTIONAL REGULATOR"/>
    <property type="match status" value="1"/>
</dbReference>
<dbReference type="InterPro" id="IPR020449">
    <property type="entry name" value="Tscrpt_reg_AraC-type_HTH"/>
</dbReference>
<evidence type="ECO:0000256" key="2">
    <source>
        <dbReference type="ARBA" id="ARBA00023125"/>
    </source>
</evidence>
<dbReference type="InterPro" id="IPR018060">
    <property type="entry name" value="HTH_AraC"/>
</dbReference>
<dbReference type="SUPFAM" id="SSF51182">
    <property type="entry name" value="RmlC-like cupins"/>
    <property type="match status" value="1"/>
</dbReference>
<dbReference type="InterPro" id="IPR011051">
    <property type="entry name" value="RmlC_Cupin_sf"/>
</dbReference>
<feature type="domain" description="HTH araC/xylS-type" evidence="5">
    <location>
        <begin position="170"/>
        <end position="268"/>
    </location>
</feature>
<evidence type="ECO:0000256" key="3">
    <source>
        <dbReference type="ARBA" id="ARBA00023163"/>
    </source>
</evidence>
<dbReference type="PROSITE" id="PS01124">
    <property type="entry name" value="HTH_ARAC_FAMILY_2"/>
    <property type="match status" value="1"/>
</dbReference>
<feature type="region of interest" description="Disordered" evidence="4">
    <location>
        <begin position="270"/>
        <end position="293"/>
    </location>
</feature>
<keyword evidence="1" id="KW-0805">Transcription regulation</keyword>
<evidence type="ECO:0000256" key="1">
    <source>
        <dbReference type="ARBA" id="ARBA00023015"/>
    </source>
</evidence>
<evidence type="ECO:0000313" key="7">
    <source>
        <dbReference type="Proteomes" id="UP000824265"/>
    </source>
</evidence>
<gene>
    <name evidence="6" type="ORF">H9742_02865</name>
</gene>
<dbReference type="PRINTS" id="PR00032">
    <property type="entry name" value="HTHARAC"/>
</dbReference>
<dbReference type="InterPro" id="IPR014710">
    <property type="entry name" value="RmlC-like_jellyroll"/>
</dbReference>
<comment type="caution">
    <text evidence="6">The sequence shown here is derived from an EMBL/GenBank/DDBJ whole genome shotgun (WGS) entry which is preliminary data.</text>
</comment>
<dbReference type="Gene3D" id="2.60.120.10">
    <property type="entry name" value="Jelly Rolls"/>
    <property type="match status" value="1"/>
</dbReference>
<dbReference type="SMART" id="SM00342">
    <property type="entry name" value="HTH_ARAC"/>
    <property type="match status" value="1"/>
</dbReference>
<dbReference type="EMBL" id="DXGH01000012">
    <property type="protein sequence ID" value="HIW80461.1"/>
    <property type="molecule type" value="Genomic_DNA"/>
</dbReference>
<dbReference type="SUPFAM" id="SSF46689">
    <property type="entry name" value="Homeodomain-like"/>
    <property type="match status" value="2"/>
</dbReference>
<sequence>MSIFYQNRSERLRFYTSHNISFAAHLHRQAELVVLLEGEVRICVDHTEYLLSEGSAAIIFPNQLHSLETVSHSRILLCIFDDDCCHSYQQYFQKCNPQKSLVPSDAISCHGNAAIKGLLSLALDFPTKEGLIPKSVLALAEGYLTLLLADLFPKLTLEPKNISMDLILEQRILMYIDAHYTESLSLEILSREFGVSRFRLSRLFSDKFHTTFPCYVNTKRLEYARDLLISTDDSVTKIALDSGFGSSRTFFREFQQAFHITPKEYRRSRALNQGSSDLSPREPLPPPGHTSVP</sequence>
<dbReference type="Pfam" id="PF12833">
    <property type="entry name" value="HTH_18"/>
    <property type="match status" value="1"/>
</dbReference>
<reference evidence="6" key="1">
    <citation type="journal article" date="2021" name="PeerJ">
        <title>Extensive microbial diversity within the chicken gut microbiome revealed by metagenomics and culture.</title>
        <authorList>
            <person name="Gilroy R."/>
            <person name="Ravi A."/>
            <person name="Getino M."/>
            <person name="Pursley I."/>
            <person name="Horton D.L."/>
            <person name="Alikhan N.F."/>
            <person name="Baker D."/>
            <person name="Gharbi K."/>
            <person name="Hall N."/>
            <person name="Watson M."/>
            <person name="Adriaenssens E.M."/>
            <person name="Foster-Nyarko E."/>
            <person name="Jarju S."/>
            <person name="Secka A."/>
            <person name="Antonio M."/>
            <person name="Oren A."/>
            <person name="Chaudhuri R.R."/>
            <person name="La Ragione R."/>
            <person name="Hildebrand F."/>
            <person name="Pallen M.J."/>
        </authorList>
    </citation>
    <scope>NUCLEOTIDE SEQUENCE</scope>
    <source>
        <strain evidence="6">CHK195-6426</strain>
    </source>
</reference>
<dbReference type="Gene3D" id="1.10.10.60">
    <property type="entry name" value="Homeodomain-like"/>
    <property type="match status" value="2"/>
</dbReference>
<protein>
    <submittedName>
        <fullName evidence="6">AraC family transcriptional regulator</fullName>
    </submittedName>
</protein>
<dbReference type="InterPro" id="IPR009057">
    <property type="entry name" value="Homeodomain-like_sf"/>
</dbReference>
<dbReference type="Proteomes" id="UP000824265">
    <property type="component" value="Unassembled WGS sequence"/>
</dbReference>
<dbReference type="AlphaFoldDB" id="A0A9D1UBF4"/>
<feature type="compositionally biased region" description="Pro residues" evidence="4">
    <location>
        <begin position="282"/>
        <end position="293"/>
    </location>
</feature>
<dbReference type="PANTHER" id="PTHR43280:SF2">
    <property type="entry name" value="HTH-TYPE TRANSCRIPTIONAL REGULATOR EXSA"/>
    <property type="match status" value="1"/>
</dbReference>
<organism evidence="6 7">
    <name type="scientific">Candidatus Acetatifactor stercoripullorum</name>
    <dbReference type="NCBI Taxonomy" id="2838414"/>
    <lineage>
        <taxon>Bacteria</taxon>
        <taxon>Bacillati</taxon>
        <taxon>Bacillota</taxon>
        <taxon>Clostridia</taxon>
        <taxon>Lachnospirales</taxon>
        <taxon>Lachnospiraceae</taxon>
        <taxon>Acetatifactor</taxon>
    </lineage>
</organism>
<evidence type="ECO:0000259" key="5">
    <source>
        <dbReference type="PROSITE" id="PS01124"/>
    </source>
</evidence>
<dbReference type="Pfam" id="PF07883">
    <property type="entry name" value="Cupin_2"/>
    <property type="match status" value="1"/>
</dbReference>
<keyword evidence="3" id="KW-0804">Transcription</keyword>
<accession>A0A9D1UBF4</accession>